<evidence type="ECO:0000256" key="10">
    <source>
        <dbReference type="ARBA" id="ARBA00032873"/>
    </source>
</evidence>
<gene>
    <name evidence="13" type="ORF">F9U64_16215</name>
</gene>
<evidence type="ECO:0000256" key="4">
    <source>
        <dbReference type="ARBA" id="ARBA00015100"/>
    </source>
</evidence>
<evidence type="ECO:0000256" key="1">
    <source>
        <dbReference type="ARBA" id="ARBA00001946"/>
    </source>
</evidence>
<dbReference type="InterPro" id="IPR000092">
    <property type="entry name" value="Polyprenyl_synt"/>
</dbReference>
<dbReference type="PROSITE" id="PS00723">
    <property type="entry name" value="POLYPRENYL_SYNTHASE_1"/>
    <property type="match status" value="1"/>
</dbReference>
<evidence type="ECO:0000256" key="3">
    <source>
        <dbReference type="ARBA" id="ARBA00012439"/>
    </source>
</evidence>
<dbReference type="Proteomes" id="UP000480246">
    <property type="component" value="Unassembled WGS sequence"/>
</dbReference>
<dbReference type="PANTHER" id="PTHR43281">
    <property type="entry name" value="FARNESYL DIPHOSPHATE SYNTHASE"/>
    <property type="match status" value="1"/>
</dbReference>
<dbReference type="InterPro" id="IPR053378">
    <property type="entry name" value="Prenyl_diphosphate_synthase"/>
</dbReference>
<sequence length="294" mass="32997">MEANLASYIQEERSKLNQLLSRYLNHLSTPEILGQSTKYSIEAGGKRLRPILMKLTCEGLNGDPERVYPAAMALEMIHTYSLIHDDLPAMDNDTYRRGMLTNHKKFDEATAILAGDGLLTNSFQLITETDYYTDSEKVFIIKKLAEASGLEGMVAGQVMDMQAEKELTTVEQLENIHRLKTGKLLTFSVVTGAFLANAKQEILEMMEQFGTTIGLIFQIQDDILDVIGDQEIMGKASGSDEGNQKSTYPSLLGLEGAIEHKNRYVMQAKHLLHEMKLDQSLLEQLVDYLSNRDQ</sequence>
<keyword evidence="5 12" id="KW-0808">Transferase</keyword>
<proteinExistence type="inferred from homology"/>
<dbReference type="GO" id="GO:0005737">
    <property type="term" value="C:cytoplasm"/>
    <property type="evidence" value="ECO:0007669"/>
    <property type="project" value="UniProtKB-ARBA"/>
</dbReference>
<dbReference type="PROSITE" id="PS00444">
    <property type="entry name" value="POLYPRENYL_SYNTHASE_2"/>
    <property type="match status" value="1"/>
</dbReference>
<evidence type="ECO:0000313" key="13">
    <source>
        <dbReference type="EMBL" id="KAB8128475.1"/>
    </source>
</evidence>
<comment type="caution">
    <text evidence="13">The sequence shown here is derived from an EMBL/GenBank/DDBJ whole genome shotgun (WGS) entry which is preliminary data.</text>
</comment>
<dbReference type="SFLD" id="SFLDS00005">
    <property type="entry name" value="Isoprenoid_Synthase_Type_I"/>
    <property type="match status" value="1"/>
</dbReference>
<dbReference type="RefSeq" id="WP_153405940.1">
    <property type="nucleotide sequence ID" value="NZ_ML762438.1"/>
</dbReference>
<evidence type="ECO:0000256" key="11">
    <source>
        <dbReference type="ARBA" id="ARBA00049399"/>
    </source>
</evidence>
<protein>
    <recommendedName>
        <fullName evidence="4">Farnesyl diphosphate synthase</fullName>
        <ecNumber evidence="3">2.5.1.10</ecNumber>
    </recommendedName>
    <alternativeName>
        <fullName evidence="10">(2E,6E)-farnesyl diphosphate synthase</fullName>
    </alternativeName>
    <alternativeName>
        <fullName evidence="9">Geranyltranstransferase</fullName>
    </alternativeName>
</protein>
<comment type="catalytic activity">
    <reaction evidence="11">
        <text>isopentenyl diphosphate + (2E)-geranyl diphosphate = (2E,6E)-farnesyl diphosphate + diphosphate</text>
        <dbReference type="Rhea" id="RHEA:19361"/>
        <dbReference type="ChEBI" id="CHEBI:33019"/>
        <dbReference type="ChEBI" id="CHEBI:58057"/>
        <dbReference type="ChEBI" id="CHEBI:128769"/>
        <dbReference type="ChEBI" id="CHEBI:175763"/>
        <dbReference type="EC" id="2.5.1.10"/>
    </reaction>
</comment>
<reference evidence="13 14" key="1">
    <citation type="submission" date="2019-10" db="EMBL/GenBank/DDBJ databases">
        <title>Gracilibacillus sp. nov. isolated from rice seeds.</title>
        <authorList>
            <person name="He S."/>
        </authorList>
    </citation>
    <scope>NUCLEOTIDE SEQUENCE [LARGE SCALE GENOMIC DNA]</scope>
    <source>
        <strain evidence="13 14">TD8</strain>
    </source>
</reference>
<dbReference type="CDD" id="cd00685">
    <property type="entry name" value="Trans_IPPS_HT"/>
    <property type="match status" value="1"/>
</dbReference>
<dbReference type="EMBL" id="WEID01000082">
    <property type="protein sequence ID" value="KAB8128475.1"/>
    <property type="molecule type" value="Genomic_DNA"/>
</dbReference>
<dbReference type="EC" id="2.5.1.10" evidence="3"/>
<evidence type="ECO:0000256" key="8">
    <source>
        <dbReference type="ARBA" id="ARBA00023229"/>
    </source>
</evidence>
<keyword evidence="7" id="KW-0460">Magnesium</keyword>
<dbReference type="FunFam" id="1.10.600.10:FF:000001">
    <property type="entry name" value="Geranylgeranyl diphosphate synthase"/>
    <property type="match status" value="1"/>
</dbReference>
<evidence type="ECO:0000256" key="2">
    <source>
        <dbReference type="ARBA" id="ARBA00006706"/>
    </source>
</evidence>
<evidence type="ECO:0000256" key="12">
    <source>
        <dbReference type="RuleBase" id="RU004466"/>
    </source>
</evidence>
<evidence type="ECO:0000256" key="7">
    <source>
        <dbReference type="ARBA" id="ARBA00022842"/>
    </source>
</evidence>
<dbReference type="OrthoDB" id="9805316at2"/>
<dbReference type="GO" id="GO:0016114">
    <property type="term" value="P:terpenoid biosynthetic process"/>
    <property type="evidence" value="ECO:0007669"/>
    <property type="project" value="UniProtKB-ARBA"/>
</dbReference>
<dbReference type="GO" id="GO:0046872">
    <property type="term" value="F:metal ion binding"/>
    <property type="evidence" value="ECO:0007669"/>
    <property type="project" value="UniProtKB-KW"/>
</dbReference>
<name>A0A7C8GS81_9BACI</name>
<comment type="cofactor">
    <cofactor evidence="1">
        <name>Mg(2+)</name>
        <dbReference type="ChEBI" id="CHEBI:18420"/>
    </cofactor>
</comment>
<dbReference type="SFLD" id="SFLDG01017">
    <property type="entry name" value="Polyprenyl_Transferase_Like"/>
    <property type="match status" value="1"/>
</dbReference>
<dbReference type="InterPro" id="IPR033749">
    <property type="entry name" value="Polyprenyl_synt_CS"/>
</dbReference>
<dbReference type="GO" id="GO:0004337">
    <property type="term" value="F:(2E,6E)-farnesyl diphosphate synthase activity"/>
    <property type="evidence" value="ECO:0007669"/>
    <property type="project" value="UniProtKB-EC"/>
</dbReference>
<accession>A0A7C8GS81</accession>
<organism evidence="13 14">
    <name type="scientific">Gracilibacillus oryzae</name>
    <dbReference type="NCBI Taxonomy" id="1672701"/>
    <lineage>
        <taxon>Bacteria</taxon>
        <taxon>Bacillati</taxon>
        <taxon>Bacillota</taxon>
        <taxon>Bacilli</taxon>
        <taxon>Bacillales</taxon>
        <taxon>Bacillaceae</taxon>
        <taxon>Gracilibacillus</taxon>
    </lineage>
</organism>
<dbReference type="NCBIfam" id="NF045485">
    <property type="entry name" value="FPPsyn"/>
    <property type="match status" value="1"/>
</dbReference>
<keyword evidence="8" id="KW-0414">Isoprene biosynthesis</keyword>
<evidence type="ECO:0000256" key="6">
    <source>
        <dbReference type="ARBA" id="ARBA00022723"/>
    </source>
</evidence>
<keyword evidence="6" id="KW-0479">Metal-binding</keyword>
<dbReference type="PANTHER" id="PTHR43281:SF1">
    <property type="entry name" value="FARNESYL DIPHOSPHATE SYNTHASE"/>
    <property type="match status" value="1"/>
</dbReference>
<keyword evidence="14" id="KW-1185">Reference proteome</keyword>
<dbReference type="InterPro" id="IPR008949">
    <property type="entry name" value="Isoprenoid_synthase_dom_sf"/>
</dbReference>
<comment type="similarity">
    <text evidence="2 12">Belongs to the FPP/GGPP synthase family.</text>
</comment>
<dbReference type="SUPFAM" id="SSF48576">
    <property type="entry name" value="Terpenoid synthases"/>
    <property type="match status" value="1"/>
</dbReference>
<dbReference type="AlphaFoldDB" id="A0A7C8GS81"/>
<evidence type="ECO:0000313" key="14">
    <source>
        <dbReference type="Proteomes" id="UP000480246"/>
    </source>
</evidence>
<evidence type="ECO:0000256" key="9">
    <source>
        <dbReference type="ARBA" id="ARBA00032380"/>
    </source>
</evidence>
<dbReference type="Gene3D" id="1.10.600.10">
    <property type="entry name" value="Farnesyl Diphosphate Synthase"/>
    <property type="match status" value="1"/>
</dbReference>
<dbReference type="Pfam" id="PF00348">
    <property type="entry name" value="polyprenyl_synt"/>
    <property type="match status" value="1"/>
</dbReference>
<evidence type="ECO:0000256" key="5">
    <source>
        <dbReference type="ARBA" id="ARBA00022679"/>
    </source>
</evidence>